<evidence type="ECO:0000313" key="10">
    <source>
        <dbReference type="Proteomes" id="UP000077280"/>
    </source>
</evidence>
<sequence>MSNPTYLEALKWAFLYIKPTTQAGIDESGAKLLLANMMHWNNTQLVLHYRNVMTPSTWTAYQKNVRQYADGIPVQYLTQQATFYGNNLFVDSRVLIPRFETEELVEWVLNDNDETRHTILDIGTGSGAIAIALKKQRPNWQVTGSDISADAIQVAQKNVTLQKVEIPLIQSDLFENFGNKRFDIIVSNPPYIAESEKKAMDQSVIQYEPHQALFAKEQGLAIYRQFSQQVSDHLNENGRLYCEFGYQQKEELANLFTAADHKYQVNFKKDVTGHDRMMCVTLDGEGKS</sequence>
<feature type="binding site" evidence="5">
    <location>
        <begin position="188"/>
        <end position="191"/>
    </location>
    <ligand>
        <name>substrate</name>
    </ligand>
</feature>
<dbReference type="InterPro" id="IPR007848">
    <property type="entry name" value="Small_mtfrase_dom"/>
</dbReference>
<evidence type="ECO:0000256" key="1">
    <source>
        <dbReference type="ARBA" id="ARBA00022603"/>
    </source>
</evidence>
<dbReference type="Pfam" id="PF17827">
    <property type="entry name" value="PrmC_N"/>
    <property type="match status" value="1"/>
</dbReference>
<accession>A0A176TH33</accession>
<dbReference type="GeneID" id="93382723"/>
<dbReference type="HAMAP" id="MF_02126">
    <property type="entry name" value="RF_methyltr_PrmC"/>
    <property type="match status" value="1"/>
</dbReference>
<feature type="binding site" evidence="5">
    <location>
        <begin position="123"/>
        <end position="127"/>
    </location>
    <ligand>
        <name>S-adenosyl-L-methionine</name>
        <dbReference type="ChEBI" id="CHEBI:59789"/>
    </ligand>
</feature>
<dbReference type="NCBIfam" id="TIGR00536">
    <property type="entry name" value="hemK_fam"/>
    <property type="match status" value="1"/>
</dbReference>
<keyword evidence="3 5" id="KW-0949">S-adenosyl-L-methionine</keyword>
<dbReference type="RefSeq" id="WP_057783774.1">
    <property type="nucleotide sequence ID" value="NZ_BJWE01000014.1"/>
</dbReference>
<feature type="domain" description="Release factor glutamine methyltransferase N-terminal" evidence="7">
    <location>
        <begin position="8"/>
        <end position="78"/>
    </location>
</feature>
<comment type="catalytic activity">
    <reaction evidence="4 5">
        <text>L-glutaminyl-[peptide chain release factor] + S-adenosyl-L-methionine = N(5)-methyl-L-glutaminyl-[peptide chain release factor] + S-adenosyl-L-homocysteine + H(+)</text>
        <dbReference type="Rhea" id="RHEA:42896"/>
        <dbReference type="Rhea" id="RHEA-COMP:10271"/>
        <dbReference type="Rhea" id="RHEA-COMP:10272"/>
        <dbReference type="ChEBI" id="CHEBI:15378"/>
        <dbReference type="ChEBI" id="CHEBI:30011"/>
        <dbReference type="ChEBI" id="CHEBI:57856"/>
        <dbReference type="ChEBI" id="CHEBI:59789"/>
        <dbReference type="ChEBI" id="CHEBI:61891"/>
        <dbReference type="EC" id="2.1.1.297"/>
    </reaction>
</comment>
<dbReference type="EC" id="2.1.1.297" evidence="5"/>
<evidence type="ECO:0000313" key="8">
    <source>
        <dbReference type="EMBL" id="MDV7693428.1"/>
    </source>
</evidence>
<dbReference type="OrthoDB" id="9800643at2"/>
<dbReference type="InterPro" id="IPR019874">
    <property type="entry name" value="RF_methyltr_PrmC"/>
</dbReference>
<dbReference type="PANTHER" id="PTHR18895:SF74">
    <property type="entry name" value="MTRF1L RELEASE FACTOR GLUTAMINE METHYLTRANSFERASE"/>
    <property type="match status" value="1"/>
</dbReference>
<comment type="similarity">
    <text evidence="5">Belongs to the protein N5-glutamine methyltransferase family. PrmC subfamily.</text>
</comment>
<evidence type="ECO:0000256" key="4">
    <source>
        <dbReference type="ARBA" id="ARBA00048391"/>
    </source>
</evidence>
<organism evidence="8 11">
    <name type="scientific">Pediococcus parvulus</name>
    <dbReference type="NCBI Taxonomy" id="54062"/>
    <lineage>
        <taxon>Bacteria</taxon>
        <taxon>Bacillati</taxon>
        <taxon>Bacillota</taxon>
        <taxon>Bacilli</taxon>
        <taxon>Lactobacillales</taxon>
        <taxon>Lactobacillaceae</taxon>
        <taxon>Pediococcus</taxon>
    </lineage>
</organism>
<dbReference type="GO" id="GO:0003676">
    <property type="term" value="F:nucleic acid binding"/>
    <property type="evidence" value="ECO:0007669"/>
    <property type="project" value="InterPro"/>
</dbReference>
<proteinExistence type="inferred from homology"/>
<name>A0A176TH33_9LACO</name>
<dbReference type="CDD" id="cd02440">
    <property type="entry name" value="AdoMet_MTases"/>
    <property type="match status" value="1"/>
</dbReference>
<dbReference type="InterPro" id="IPR029063">
    <property type="entry name" value="SAM-dependent_MTases_sf"/>
</dbReference>
<dbReference type="Gene3D" id="1.10.8.10">
    <property type="entry name" value="DNA helicase RuvA subunit, C-terminal domain"/>
    <property type="match status" value="1"/>
</dbReference>
<comment type="function">
    <text evidence="5">Methylates the class 1 translation termination release factors RF1/PrfA and RF2/PrfB on the glutamine residue of the universally conserved GGQ motif.</text>
</comment>
<evidence type="ECO:0000256" key="5">
    <source>
        <dbReference type="HAMAP-Rule" id="MF_02126"/>
    </source>
</evidence>
<reference evidence="8" key="2">
    <citation type="submission" date="2019-10" db="EMBL/GenBank/DDBJ databases">
        <title>Malate fermentation in French cider.</title>
        <authorList>
            <person name="Cousin F.J."/>
            <person name="Medina Fernandez S."/>
            <person name="Misery B."/>
            <person name="Laplace J.-M."/>
            <person name="Cretenet M."/>
        </authorList>
    </citation>
    <scope>NUCLEOTIDE SEQUENCE</scope>
    <source>
        <strain evidence="8">UCMA15901</strain>
    </source>
</reference>
<dbReference type="Proteomes" id="UP000077280">
    <property type="component" value="Unassembled WGS sequence"/>
</dbReference>
<evidence type="ECO:0000259" key="7">
    <source>
        <dbReference type="Pfam" id="PF17827"/>
    </source>
</evidence>
<dbReference type="Gene3D" id="3.40.50.150">
    <property type="entry name" value="Vaccinia Virus protein VP39"/>
    <property type="match status" value="1"/>
</dbReference>
<evidence type="ECO:0000259" key="6">
    <source>
        <dbReference type="Pfam" id="PF05175"/>
    </source>
</evidence>
<dbReference type="GO" id="GO:0102559">
    <property type="term" value="F:peptide chain release factor N(5)-glutamine methyltransferase activity"/>
    <property type="evidence" value="ECO:0007669"/>
    <property type="project" value="UniProtKB-EC"/>
</dbReference>
<gene>
    <name evidence="5 8" type="primary">prmC</name>
    <name evidence="9" type="ORF">A7K95_01550</name>
    <name evidence="8" type="ORF">GA842_00770</name>
</gene>
<reference evidence="9 10" key="1">
    <citation type="submission" date="2016-05" db="EMBL/GenBank/DDBJ databases">
        <title>Draft genome sequence of Pediococcus parvulus 2.6, a probiotic beta-glucan producer strain.</title>
        <authorList>
            <person name="Mohedano M.L."/>
            <person name="Perez-Ramos A."/>
            <person name="Duenas M.T."/>
            <person name="Lamontanara A."/>
            <person name="Orru L."/>
            <person name="Spano G."/>
            <person name="Capozzi V."/>
            <person name="Lopez P."/>
        </authorList>
    </citation>
    <scope>NUCLEOTIDE SEQUENCE [LARGE SCALE GENOMIC DNA]</scope>
    <source>
        <strain evidence="9 10">2.6</strain>
    </source>
</reference>
<dbReference type="PROSITE" id="PS00092">
    <property type="entry name" value="N6_MTASE"/>
    <property type="match status" value="1"/>
</dbReference>
<dbReference type="Proteomes" id="UP001275867">
    <property type="component" value="Unassembled WGS sequence"/>
</dbReference>
<dbReference type="GO" id="GO:0032259">
    <property type="term" value="P:methylation"/>
    <property type="evidence" value="ECO:0007669"/>
    <property type="project" value="UniProtKB-KW"/>
</dbReference>
<keyword evidence="1 5" id="KW-0489">Methyltransferase</keyword>
<feature type="binding site" evidence="5">
    <location>
        <position position="188"/>
    </location>
    <ligand>
        <name>S-adenosyl-L-methionine</name>
        <dbReference type="ChEBI" id="CHEBI:59789"/>
    </ligand>
</feature>
<dbReference type="SUPFAM" id="SSF53335">
    <property type="entry name" value="S-adenosyl-L-methionine-dependent methyltransferases"/>
    <property type="match status" value="1"/>
</dbReference>
<comment type="caution">
    <text evidence="8">The sequence shown here is derived from an EMBL/GenBank/DDBJ whole genome shotgun (WGS) entry which is preliminary data.</text>
</comment>
<evidence type="ECO:0000256" key="2">
    <source>
        <dbReference type="ARBA" id="ARBA00022679"/>
    </source>
</evidence>
<dbReference type="AlphaFoldDB" id="A0A176TH33"/>
<dbReference type="InterPro" id="IPR002052">
    <property type="entry name" value="DNA_methylase_N6_adenine_CS"/>
</dbReference>
<evidence type="ECO:0000313" key="11">
    <source>
        <dbReference type="Proteomes" id="UP001275867"/>
    </source>
</evidence>
<dbReference type="InterPro" id="IPR004556">
    <property type="entry name" value="HemK-like"/>
</dbReference>
<keyword evidence="2 5" id="KW-0808">Transferase</keyword>
<feature type="binding site" evidence="5">
    <location>
        <position position="146"/>
    </location>
    <ligand>
        <name>S-adenosyl-L-methionine</name>
        <dbReference type="ChEBI" id="CHEBI:59789"/>
    </ligand>
</feature>
<comment type="caution">
    <text evidence="5">Lacks conserved residue(s) required for the propagation of feature annotation.</text>
</comment>
<evidence type="ECO:0000256" key="3">
    <source>
        <dbReference type="ARBA" id="ARBA00022691"/>
    </source>
</evidence>
<protein>
    <recommendedName>
        <fullName evidence="5">Release factor glutamine methyltransferase</fullName>
        <shortName evidence="5">RF MTase</shortName>
        <ecNumber evidence="5">2.1.1.297</ecNumber>
    </recommendedName>
    <alternativeName>
        <fullName evidence="5">N5-glutamine methyltransferase PrmC</fullName>
    </alternativeName>
    <alternativeName>
        <fullName evidence="5">Protein-(glutamine-N5) MTase PrmC</fullName>
    </alternativeName>
    <alternativeName>
        <fullName evidence="5">Protein-glutamine N-methyltransferase PrmC</fullName>
    </alternativeName>
</protein>
<feature type="domain" description="Methyltransferase small" evidence="6">
    <location>
        <begin position="111"/>
        <end position="200"/>
    </location>
</feature>
<dbReference type="PANTHER" id="PTHR18895">
    <property type="entry name" value="HEMK METHYLTRANSFERASE"/>
    <property type="match status" value="1"/>
</dbReference>
<dbReference type="EMBL" id="WERX01000002">
    <property type="protein sequence ID" value="MDV7693428.1"/>
    <property type="molecule type" value="Genomic_DNA"/>
</dbReference>
<dbReference type="NCBIfam" id="TIGR03534">
    <property type="entry name" value="RF_mod_PrmC"/>
    <property type="match status" value="1"/>
</dbReference>
<evidence type="ECO:0000313" key="9">
    <source>
        <dbReference type="EMBL" id="OAD63240.1"/>
    </source>
</evidence>
<dbReference type="EMBL" id="LXND01000083">
    <property type="protein sequence ID" value="OAD63240.1"/>
    <property type="molecule type" value="Genomic_DNA"/>
</dbReference>
<keyword evidence="10" id="KW-1185">Reference proteome</keyword>
<dbReference type="InterPro" id="IPR050320">
    <property type="entry name" value="N5-glutamine_MTase"/>
</dbReference>
<dbReference type="Pfam" id="PF05175">
    <property type="entry name" value="MTS"/>
    <property type="match status" value="1"/>
</dbReference>
<dbReference type="InterPro" id="IPR040758">
    <property type="entry name" value="PrmC_N"/>
</dbReference>